<evidence type="ECO:0000313" key="2">
    <source>
        <dbReference type="EMBL" id="PZC75140.1"/>
    </source>
</evidence>
<reference evidence="2 3" key="1">
    <citation type="journal article" date="2017" name="BMC Biol.">
        <title>Genomic innovations, transcriptional plasticity and gene loss underlying the evolution and divergence of two highly polyphagous and invasive Helicoverpa pest species.</title>
        <authorList>
            <person name="Pearce S.L."/>
            <person name="Clarke D.F."/>
            <person name="East P.D."/>
            <person name="Elfekih S."/>
            <person name="Gordon K.H."/>
            <person name="Jermiin L.S."/>
            <person name="McGaughran A."/>
            <person name="Oakeshott J.G."/>
            <person name="Papanikolaou A."/>
            <person name="Perera O.P."/>
            <person name="Rane R.V."/>
            <person name="Richards S."/>
            <person name="Tay W.T."/>
            <person name="Walsh T.K."/>
            <person name="Anderson A."/>
            <person name="Anderson C.J."/>
            <person name="Asgari S."/>
            <person name="Board P.G."/>
            <person name="Bretschneider A."/>
            <person name="Campbell P.M."/>
            <person name="Chertemps T."/>
            <person name="Christeller J.T."/>
            <person name="Coppin C.W."/>
            <person name="Downes S.J."/>
            <person name="Duan G."/>
            <person name="Farnsworth C.A."/>
            <person name="Good R.T."/>
            <person name="Han L.B."/>
            <person name="Han Y.C."/>
            <person name="Hatje K."/>
            <person name="Horne I."/>
            <person name="Huang Y.P."/>
            <person name="Hughes D.S."/>
            <person name="Jacquin-Joly E."/>
            <person name="James W."/>
            <person name="Jhangiani S."/>
            <person name="Kollmar M."/>
            <person name="Kuwar S.S."/>
            <person name="Li S."/>
            <person name="Liu N.Y."/>
            <person name="Maibeche M.T."/>
            <person name="Miller J.R."/>
            <person name="Montagne N."/>
            <person name="Perry T."/>
            <person name="Qu J."/>
            <person name="Song S.V."/>
            <person name="Sutton G.G."/>
            <person name="Vogel H."/>
            <person name="Walenz B.P."/>
            <person name="Xu W."/>
            <person name="Zhang H.J."/>
            <person name="Zou Z."/>
            <person name="Batterham P."/>
            <person name="Edwards O.R."/>
            <person name="Feyereisen R."/>
            <person name="Gibbs R.A."/>
            <person name="Heckel D.G."/>
            <person name="McGrath A."/>
            <person name="Robin C."/>
            <person name="Scherer S.E."/>
            <person name="Worley K.C."/>
            <person name="Wu Y.D."/>
        </authorList>
    </citation>
    <scope>NUCLEOTIDE SEQUENCE [LARGE SCALE GENOMIC DNA]</scope>
    <source>
        <strain evidence="2">Harm_GR_Male_#8</strain>
        <tissue evidence="2">Whole organism</tissue>
    </source>
</reference>
<accession>A0A2W1BQW3</accession>
<protein>
    <submittedName>
        <fullName evidence="2">Uncharacterized protein</fullName>
    </submittedName>
</protein>
<name>A0A2W1BQW3_HELAM</name>
<gene>
    <name evidence="2" type="primary">HaOG206702</name>
    <name evidence="2" type="ORF">B5X24_HaOG206702</name>
</gene>
<sequence>MHNVFKGIPLANEVRLCILCRALCFDEDEMRDHILGEHSPEEKEKSKIYQCTCKEVFFNNVLLKHHIFKMKGDHRAWDGVTPLPEEDVENQIVLQVYELDDPSSTVGKIIIQGIPNEEAFSIEDSNSQPEETYSSKDLPDINQMET</sequence>
<organism evidence="2 3">
    <name type="scientific">Helicoverpa armigera</name>
    <name type="common">Cotton bollworm</name>
    <name type="synonym">Heliothis armigera</name>
    <dbReference type="NCBI Taxonomy" id="29058"/>
    <lineage>
        <taxon>Eukaryota</taxon>
        <taxon>Metazoa</taxon>
        <taxon>Ecdysozoa</taxon>
        <taxon>Arthropoda</taxon>
        <taxon>Hexapoda</taxon>
        <taxon>Insecta</taxon>
        <taxon>Pterygota</taxon>
        <taxon>Neoptera</taxon>
        <taxon>Endopterygota</taxon>
        <taxon>Lepidoptera</taxon>
        <taxon>Glossata</taxon>
        <taxon>Ditrysia</taxon>
        <taxon>Noctuoidea</taxon>
        <taxon>Noctuidae</taxon>
        <taxon>Heliothinae</taxon>
        <taxon>Helicoverpa</taxon>
    </lineage>
</organism>
<dbReference type="AlphaFoldDB" id="A0A2W1BQW3"/>
<evidence type="ECO:0000256" key="1">
    <source>
        <dbReference type="SAM" id="MobiDB-lite"/>
    </source>
</evidence>
<evidence type="ECO:0000313" key="3">
    <source>
        <dbReference type="Proteomes" id="UP000249218"/>
    </source>
</evidence>
<proteinExistence type="predicted"/>
<dbReference type="Proteomes" id="UP000249218">
    <property type="component" value="Unassembled WGS sequence"/>
</dbReference>
<feature type="compositionally biased region" description="Polar residues" evidence="1">
    <location>
        <begin position="123"/>
        <end position="132"/>
    </location>
</feature>
<feature type="region of interest" description="Disordered" evidence="1">
    <location>
        <begin position="121"/>
        <end position="146"/>
    </location>
</feature>
<dbReference type="EMBL" id="KZ150008">
    <property type="protein sequence ID" value="PZC75140.1"/>
    <property type="molecule type" value="Genomic_DNA"/>
</dbReference>
<keyword evidence="3" id="KW-1185">Reference proteome</keyword>
<dbReference type="OrthoDB" id="7770689at2759"/>